<name>A0A154PS27_DUFNO</name>
<evidence type="ECO:0000256" key="1">
    <source>
        <dbReference type="SAM" id="MobiDB-lite"/>
    </source>
</evidence>
<evidence type="ECO:0000313" key="2">
    <source>
        <dbReference type="EMBL" id="KZC14547.1"/>
    </source>
</evidence>
<reference evidence="2 3" key="1">
    <citation type="submission" date="2015-07" db="EMBL/GenBank/DDBJ databases">
        <title>The genome of Dufourea novaeangliae.</title>
        <authorList>
            <person name="Pan H."/>
            <person name="Kapheim K."/>
        </authorList>
    </citation>
    <scope>NUCLEOTIDE SEQUENCE [LARGE SCALE GENOMIC DNA]</scope>
    <source>
        <strain evidence="2">0120121106</strain>
        <tissue evidence="2">Whole body</tissue>
    </source>
</reference>
<feature type="region of interest" description="Disordered" evidence="1">
    <location>
        <begin position="1"/>
        <end position="48"/>
    </location>
</feature>
<dbReference type="EMBL" id="KQ435088">
    <property type="protein sequence ID" value="KZC14547.1"/>
    <property type="molecule type" value="Genomic_DNA"/>
</dbReference>
<accession>A0A154PS27</accession>
<protein>
    <submittedName>
        <fullName evidence="2">Uncharacterized protein</fullName>
    </submittedName>
</protein>
<feature type="region of interest" description="Disordered" evidence="1">
    <location>
        <begin position="93"/>
        <end position="112"/>
    </location>
</feature>
<evidence type="ECO:0000313" key="3">
    <source>
        <dbReference type="Proteomes" id="UP000076502"/>
    </source>
</evidence>
<dbReference type="Proteomes" id="UP000076502">
    <property type="component" value="Unassembled WGS sequence"/>
</dbReference>
<keyword evidence="3" id="KW-1185">Reference proteome</keyword>
<sequence length="170" mass="18775">MSKDPSGGCCSPGAEGRRGAASDNVRLRLPMGPPVGKLPKTWKAPMKSSPCSTPPVAFWSPVPVPPGEKNLDREAILDVEYATSPRICFSIKASRRPRTGATRSRRPRWRYSRPRRRSVDDFLNHPGFPFLKLVAAESRQARSLISSCFACGTKDKEGSGIRIPWLDKVK</sequence>
<dbReference type="AlphaFoldDB" id="A0A154PS27"/>
<gene>
    <name evidence="2" type="ORF">WN55_07280</name>
</gene>
<proteinExistence type="predicted"/>
<organism evidence="2 3">
    <name type="scientific">Dufourea novaeangliae</name>
    <name type="common">Sweat bee</name>
    <dbReference type="NCBI Taxonomy" id="178035"/>
    <lineage>
        <taxon>Eukaryota</taxon>
        <taxon>Metazoa</taxon>
        <taxon>Ecdysozoa</taxon>
        <taxon>Arthropoda</taxon>
        <taxon>Hexapoda</taxon>
        <taxon>Insecta</taxon>
        <taxon>Pterygota</taxon>
        <taxon>Neoptera</taxon>
        <taxon>Endopterygota</taxon>
        <taxon>Hymenoptera</taxon>
        <taxon>Apocrita</taxon>
        <taxon>Aculeata</taxon>
        <taxon>Apoidea</taxon>
        <taxon>Anthophila</taxon>
        <taxon>Halictidae</taxon>
        <taxon>Rophitinae</taxon>
        <taxon>Dufourea</taxon>
    </lineage>
</organism>